<evidence type="ECO:0000313" key="2">
    <source>
        <dbReference type="EMBL" id="KAF7296327.1"/>
    </source>
</evidence>
<comment type="caution">
    <text evidence="2">The sequence shown here is derived from an EMBL/GenBank/DDBJ whole genome shotgun (WGS) entry which is preliminary data.</text>
</comment>
<keyword evidence="1" id="KW-0732">Signal</keyword>
<dbReference type="GO" id="GO:0030246">
    <property type="term" value="F:carbohydrate binding"/>
    <property type="evidence" value="ECO:0007669"/>
    <property type="project" value="UniProtKB-KW"/>
</dbReference>
<dbReference type="Proteomes" id="UP000613580">
    <property type="component" value="Unassembled WGS sequence"/>
</dbReference>
<gene>
    <name evidence="2" type="ORF">HMN09_01102700</name>
</gene>
<dbReference type="EMBL" id="JACAZE010000017">
    <property type="protein sequence ID" value="KAF7296327.1"/>
    <property type="molecule type" value="Genomic_DNA"/>
</dbReference>
<keyword evidence="3" id="KW-1185">Reference proteome</keyword>
<evidence type="ECO:0000313" key="3">
    <source>
        <dbReference type="Proteomes" id="UP000613580"/>
    </source>
</evidence>
<dbReference type="PROSITE" id="PS50231">
    <property type="entry name" value="RICIN_B_LECTIN"/>
    <property type="match status" value="1"/>
</dbReference>
<protein>
    <submittedName>
        <fullName evidence="2">Ricin B-type lectin domain-containing protein</fullName>
    </submittedName>
</protein>
<evidence type="ECO:0000256" key="1">
    <source>
        <dbReference type="SAM" id="SignalP"/>
    </source>
</evidence>
<proteinExistence type="predicted"/>
<sequence length="196" mass="20433">MARVSKTFTSLFGAVLLVSVQATALFGRTSSFEPTVIAIHPTVDNSSCVTASAHAVGAPIVIAPCAAEKVDLQYFISPTNPVFNFGGGHQLAVGGATPTSPLLCIIPDNNAVQTYGTGLVLGECDLSGQTIDQIWAIGDSGSYISNANYGLSVFTLPGGNLTAGNQLQITENTRWVVGGNGVTAVNHWQTWTETYI</sequence>
<dbReference type="AlphaFoldDB" id="A0A8H6VWE0"/>
<accession>A0A8H6VWE0</accession>
<reference evidence="2" key="1">
    <citation type="submission" date="2020-05" db="EMBL/GenBank/DDBJ databases">
        <title>Mycena genomes resolve the evolution of fungal bioluminescence.</title>
        <authorList>
            <person name="Tsai I.J."/>
        </authorList>
    </citation>
    <scope>NUCLEOTIDE SEQUENCE</scope>
    <source>
        <strain evidence="2">110903Hualien_Pintung</strain>
    </source>
</reference>
<organism evidence="2 3">
    <name type="scientific">Mycena chlorophos</name>
    <name type="common">Agaric fungus</name>
    <name type="synonym">Agaricus chlorophos</name>
    <dbReference type="NCBI Taxonomy" id="658473"/>
    <lineage>
        <taxon>Eukaryota</taxon>
        <taxon>Fungi</taxon>
        <taxon>Dikarya</taxon>
        <taxon>Basidiomycota</taxon>
        <taxon>Agaricomycotina</taxon>
        <taxon>Agaricomycetes</taxon>
        <taxon>Agaricomycetidae</taxon>
        <taxon>Agaricales</taxon>
        <taxon>Marasmiineae</taxon>
        <taxon>Mycenaceae</taxon>
        <taxon>Mycena</taxon>
    </lineage>
</organism>
<name>A0A8H6VWE0_MYCCL</name>
<keyword evidence="2" id="KW-0430">Lectin</keyword>
<feature type="chain" id="PRO_5034378583" evidence="1">
    <location>
        <begin position="23"/>
        <end position="196"/>
    </location>
</feature>
<feature type="signal peptide" evidence="1">
    <location>
        <begin position="1"/>
        <end position="22"/>
    </location>
</feature>